<gene>
    <name evidence="2" type="ORF">AFAEC_a0005</name>
</gene>
<keyword evidence="2" id="KW-0548">Nucleotidyltransferase</keyword>
<feature type="domain" description="tRNAHis guanylyltransferase catalytic" evidence="1">
    <location>
        <begin position="13"/>
        <end position="130"/>
    </location>
</feature>
<dbReference type="InterPro" id="IPR024956">
    <property type="entry name" value="tRNAHis_GuaTrfase_cat"/>
</dbReference>
<keyword evidence="2" id="KW-0614">Plasmid</keyword>
<sequence length="248" mass="29491">MLLQNELTELDTYFKDIENKSLSIVQVPENKYLCIRIDGFKATRNFLKDILVNEEFNNNLNSSYKKFFQSFKKYFGKDKQSSIICSFIVNDEVSIILNKNLDNDGNRVMKVSTLISSFFGSHMTQSYEDKNIFFDARPLILEENEISQYIRYRFLISKRYAYWKVLRLNKYHNVYEDEIKKNIDNSIQAVEEINKNEDVDKILSTFKFLVTDAKEDPKFSENPKKNKKYLLNDIHTIIMNYLNYSNKT</sequence>
<dbReference type="Pfam" id="PF04446">
    <property type="entry name" value="Thg1"/>
    <property type="match status" value="1"/>
</dbReference>
<name>A0A6M8NEA0_9BACT</name>
<geneLocation type="plasmid" evidence="2">
    <name>pAFAEC</name>
</geneLocation>
<evidence type="ECO:0000259" key="1">
    <source>
        <dbReference type="Pfam" id="PF04446"/>
    </source>
</evidence>
<proteinExistence type="predicted"/>
<accession>A0A6M8NEA0</accession>
<evidence type="ECO:0000313" key="2">
    <source>
        <dbReference type="EMBL" id="QKF74451.1"/>
    </source>
</evidence>
<organism evidence="2">
    <name type="scientific">Aliarcobacter faecis</name>
    <dbReference type="NCBI Taxonomy" id="1564138"/>
    <lineage>
        <taxon>Bacteria</taxon>
        <taxon>Pseudomonadati</taxon>
        <taxon>Campylobacterota</taxon>
        <taxon>Epsilonproteobacteria</taxon>
        <taxon>Campylobacterales</taxon>
        <taxon>Arcobacteraceae</taxon>
        <taxon>Aliarcobacter</taxon>
    </lineage>
</organism>
<keyword evidence="2" id="KW-0808">Transferase</keyword>
<dbReference type="AlphaFoldDB" id="A0A6M8NEA0"/>
<dbReference type="EMBL" id="CP053838">
    <property type="protein sequence ID" value="QKF74451.1"/>
    <property type="molecule type" value="Genomic_DNA"/>
</dbReference>
<dbReference type="RefSeq" id="WP_026806290.1">
    <property type="nucleotide sequence ID" value="NZ_CP053838.1"/>
</dbReference>
<dbReference type="Gene3D" id="3.30.70.3000">
    <property type="match status" value="1"/>
</dbReference>
<dbReference type="GO" id="GO:0000287">
    <property type="term" value="F:magnesium ion binding"/>
    <property type="evidence" value="ECO:0007669"/>
    <property type="project" value="InterPro"/>
</dbReference>
<dbReference type="GO" id="GO:0006400">
    <property type="term" value="P:tRNA modification"/>
    <property type="evidence" value="ECO:0007669"/>
    <property type="project" value="InterPro"/>
</dbReference>
<protein>
    <submittedName>
        <fullName evidence="2">tRNA(His) 5'-end guanylyltransferase</fullName>
    </submittedName>
</protein>
<dbReference type="InterPro" id="IPR038469">
    <property type="entry name" value="tRNAHis_GuaTrfase_Thg1_sf"/>
</dbReference>
<dbReference type="GO" id="GO:0008193">
    <property type="term" value="F:tRNA guanylyltransferase activity"/>
    <property type="evidence" value="ECO:0007669"/>
    <property type="project" value="InterPro"/>
</dbReference>
<dbReference type="OrthoDB" id="6199357at2"/>
<dbReference type="KEGG" id="afc:AFAEC_a0005"/>
<reference evidence="2" key="1">
    <citation type="submission" date="2020-05" db="EMBL/GenBank/DDBJ databases">
        <title>Complete genome sequencing of Campylobacter and Arcobacter type strains.</title>
        <authorList>
            <person name="Miller W.G."/>
            <person name="Yee E."/>
        </authorList>
    </citation>
    <scope>NUCLEOTIDE SEQUENCE [LARGE SCALE GENOMIC DNA]</scope>
    <source>
        <strain evidence="2">CCUG 66484</strain>
        <plasmid evidence="2">pAFAEC</plasmid>
    </source>
</reference>